<comment type="caution">
    <text evidence="1">The sequence shown here is derived from an EMBL/GenBank/DDBJ whole genome shotgun (WGS) entry which is preliminary data.</text>
</comment>
<gene>
    <name evidence="1" type="ORF">HHL14_29160</name>
</gene>
<keyword evidence="2" id="KW-1185">Reference proteome</keyword>
<organism evidence="1 2">
    <name type="scientific">Paraburkholderia antibiotica</name>
    <dbReference type="NCBI Taxonomy" id="2728839"/>
    <lineage>
        <taxon>Bacteria</taxon>
        <taxon>Pseudomonadati</taxon>
        <taxon>Pseudomonadota</taxon>
        <taxon>Betaproteobacteria</taxon>
        <taxon>Burkholderiales</taxon>
        <taxon>Burkholderiaceae</taxon>
        <taxon>Paraburkholderia</taxon>
    </lineage>
</organism>
<evidence type="ECO:0000313" key="1">
    <source>
        <dbReference type="EMBL" id="NML34881.1"/>
    </source>
</evidence>
<reference evidence="1 2" key="1">
    <citation type="submission" date="2020-04" db="EMBL/GenBank/DDBJ databases">
        <title>Paraburkholderia sp. G-4-1-8 isolated from soil.</title>
        <authorList>
            <person name="Dahal R.H."/>
        </authorList>
    </citation>
    <scope>NUCLEOTIDE SEQUENCE [LARGE SCALE GENOMIC DNA]</scope>
    <source>
        <strain evidence="1 2">G-4-1-8</strain>
    </source>
</reference>
<accession>A0A7Y0A1N9</accession>
<name>A0A7Y0A1N9_9BURK</name>
<sequence length="79" mass="9043">MDEWQSISTAPEGAEIMTKIDDAAGTRNAQTLIRRGRLWFVPGEWMYVYYTPTHWKPAVEEDGRTIAAAERVEEEEVKG</sequence>
<dbReference type="AlphaFoldDB" id="A0A7Y0A1N9"/>
<proteinExistence type="predicted"/>
<dbReference type="Proteomes" id="UP000583127">
    <property type="component" value="Unassembled WGS sequence"/>
</dbReference>
<evidence type="ECO:0000313" key="2">
    <source>
        <dbReference type="Proteomes" id="UP000583127"/>
    </source>
</evidence>
<dbReference type="EMBL" id="JABBFZ010000027">
    <property type="protein sequence ID" value="NML34881.1"/>
    <property type="molecule type" value="Genomic_DNA"/>
</dbReference>
<dbReference type="RefSeq" id="WP_169501070.1">
    <property type="nucleotide sequence ID" value="NZ_JABBFZ010000027.1"/>
</dbReference>
<protein>
    <recommendedName>
        <fullName evidence="3">DUF551 domain-containing protein</fullName>
    </recommendedName>
</protein>
<evidence type="ECO:0008006" key="3">
    <source>
        <dbReference type="Google" id="ProtNLM"/>
    </source>
</evidence>